<evidence type="ECO:0000313" key="3">
    <source>
        <dbReference type="Proteomes" id="UP000239504"/>
    </source>
</evidence>
<protein>
    <recommendedName>
        <fullName evidence="4">Right handed beta helix domain-containing protein</fullName>
    </recommendedName>
</protein>
<reference evidence="2 3" key="1">
    <citation type="submission" date="2017-12" db="EMBL/GenBank/DDBJ databases">
        <authorList>
            <person name="Hurst M.R.H."/>
        </authorList>
    </citation>
    <scope>NUCLEOTIDE SEQUENCE [LARGE SCALE GENOMIC DNA]</scope>
    <source>
        <strain evidence="2 3">SY-3-19</strain>
    </source>
</reference>
<dbReference type="SUPFAM" id="SSF51126">
    <property type="entry name" value="Pectin lyase-like"/>
    <property type="match status" value="1"/>
</dbReference>
<dbReference type="Proteomes" id="UP000239504">
    <property type="component" value="Unassembled WGS sequence"/>
</dbReference>
<keyword evidence="3" id="KW-1185">Reference proteome</keyword>
<name>A0A2S7K8B9_9PROT</name>
<sequence length="302" mass="32335">MKIAKTPVMKRTALCILFFFAACVSPATAEIAANSAPALKRAVLKARKGETIVIASGRYDLTDLKLPRDVTLKGEGEVVFHSSRPTEKGILNPLWDTSLRVENIRFEGARSPDLNGAGIRHDGLHLTVVNCVFEDNEDGILATGQAKGVITITGSAFIDNGYGDGYSHAIYVADGQELDIRASKFIGTRIGHHVKSLAAVTRIVNSSFDDADGKTSYSVDASRGGRVLIQGNSFIQAANGDNSTLINYDQTRGGTADALVITGNRIVNRNRNGRLLRNETGVVPVIEGNDVRNQAGGRLNTD</sequence>
<evidence type="ECO:0008006" key="4">
    <source>
        <dbReference type="Google" id="ProtNLM"/>
    </source>
</evidence>
<evidence type="ECO:0000313" key="2">
    <source>
        <dbReference type="EMBL" id="PQA88731.1"/>
    </source>
</evidence>
<comment type="caution">
    <text evidence="2">The sequence shown here is derived from an EMBL/GenBank/DDBJ whole genome shotgun (WGS) entry which is preliminary data.</text>
</comment>
<dbReference type="EMBL" id="PJCH01000005">
    <property type="protein sequence ID" value="PQA88731.1"/>
    <property type="molecule type" value="Genomic_DNA"/>
</dbReference>
<accession>A0A2S7K8B9</accession>
<feature type="chain" id="PRO_5015498650" description="Right handed beta helix domain-containing protein" evidence="1">
    <location>
        <begin position="30"/>
        <end position="302"/>
    </location>
</feature>
<dbReference type="PROSITE" id="PS51257">
    <property type="entry name" value="PROKAR_LIPOPROTEIN"/>
    <property type="match status" value="1"/>
</dbReference>
<proteinExistence type="predicted"/>
<keyword evidence="1" id="KW-0732">Signal</keyword>
<evidence type="ECO:0000256" key="1">
    <source>
        <dbReference type="SAM" id="SignalP"/>
    </source>
</evidence>
<gene>
    <name evidence="2" type="ORF">CW354_10700</name>
</gene>
<feature type="signal peptide" evidence="1">
    <location>
        <begin position="1"/>
        <end position="29"/>
    </location>
</feature>
<dbReference type="InterPro" id="IPR011050">
    <property type="entry name" value="Pectin_lyase_fold/virulence"/>
</dbReference>
<dbReference type="AlphaFoldDB" id="A0A2S7K8B9"/>
<dbReference type="Gene3D" id="2.160.20.10">
    <property type="entry name" value="Single-stranded right-handed beta-helix, Pectin lyase-like"/>
    <property type="match status" value="1"/>
</dbReference>
<organism evidence="2 3">
    <name type="scientific">Hyphococcus luteus</name>
    <dbReference type="NCBI Taxonomy" id="2058213"/>
    <lineage>
        <taxon>Bacteria</taxon>
        <taxon>Pseudomonadati</taxon>
        <taxon>Pseudomonadota</taxon>
        <taxon>Alphaproteobacteria</taxon>
        <taxon>Parvularculales</taxon>
        <taxon>Parvularculaceae</taxon>
        <taxon>Hyphococcus</taxon>
    </lineage>
</organism>
<dbReference type="InterPro" id="IPR012334">
    <property type="entry name" value="Pectin_lyas_fold"/>
</dbReference>